<dbReference type="EMBL" id="FNET01000009">
    <property type="protein sequence ID" value="SDL18688.1"/>
    <property type="molecule type" value="Genomic_DNA"/>
</dbReference>
<dbReference type="InterPro" id="IPR001525">
    <property type="entry name" value="C5_MeTfrase"/>
</dbReference>
<dbReference type="GO" id="GO:0003886">
    <property type="term" value="F:DNA (cytosine-5-)-methyltransferase activity"/>
    <property type="evidence" value="ECO:0007669"/>
    <property type="project" value="UniProtKB-EC"/>
</dbReference>
<dbReference type="GO" id="GO:0032259">
    <property type="term" value="P:methylation"/>
    <property type="evidence" value="ECO:0007669"/>
    <property type="project" value="UniProtKB-KW"/>
</dbReference>
<evidence type="ECO:0000313" key="10">
    <source>
        <dbReference type="Proteomes" id="UP000199682"/>
    </source>
</evidence>
<feature type="active site" evidence="6">
    <location>
        <position position="174"/>
    </location>
</feature>
<reference evidence="10" key="1">
    <citation type="submission" date="2016-10" db="EMBL/GenBank/DDBJ databases">
        <authorList>
            <person name="Varghese N."/>
            <person name="Submissions S."/>
        </authorList>
    </citation>
    <scope>NUCLEOTIDE SEQUENCE [LARGE SCALE GENOMIC DNA]</scope>
    <source>
        <strain evidence="10">DSM 44796</strain>
    </source>
</reference>
<dbReference type="Pfam" id="PF00145">
    <property type="entry name" value="DNA_methylase"/>
    <property type="match status" value="1"/>
</dbReference>
<evidence type="ECO:0000256" key="5">
    <source>
        <dbReference type="ARBA" id="ARBA00022747"/>
    </source>
</evidence>
<feature type="region of interest" description="Disordered" evidence="8">
    <location>
        <begin position="290"/>
        <end position="399"/>
    </location>
</feature>
<feature type="compositionally biased region" description="Basic and acidic residues" evidence="8">
    <location>
        <begin position="335"/>
        <end position="345"/>
    </location>
</feature>
<dbReference type="PANTHER" id="PTHR10629">
    <property type="entry name" value="CYTOSINE-SPECIFIC METHYLTRANSFERASE"/>
    <property type="match status" value="1"/>
</dbReference>
<feature type="region of interest" description="Disordered" evidence="8">
    <location>
        <begin position="1"/>
        <end position="65"/>
    </location>
</feature>
<evidence type="ECO:0000256" key="7">
    <source>
        <dbReference type="RuleBase" id="RU000416"/>
    </source>
</evidence>
<keyword evidence="4 6" id="KW-0949">S-adenosyl-L-methionine</keyword>
<keyword evidence="2 6" id="KW-0489">Methyltransferase</keyword>
<protein>
    <recommendedName>
        <fullName evidence="1">DNA (cytosine-5-)-methyltransferase</fullName>
        <ecNumber evidence="1">2.1.1.37</ecNumber>
    </recommendedName>
</protein>
<gene>
    <name evidence="9" type="ORF">SAMN04488074_109227</name>
</gene>
<feature type="compositionally biased region" description="Basic and acidic residues" evidence="8">
    <location>
        <begin position="299"/>
        <end position="315"/>
    </location>
</feature>
<dbReference type="Proteomes" id="UP000199682">
    <property type="component" value="Unassembled WGS sequence"/>
</dbReference>
<dbReference type="GO" id="GO:0044027">
    <property type="term" value="P:negative regulation of gene expression via chromosomal CpG island methylation"/>
    <property type="evidence" value="ECO:0007669"/>
    <property type="project" value="TreeGrafter"/>
</dbReference>
<organism evidence="9 10">
    <name type="scientific">Lentzea albidocapillata subsp. violacea</name>
    <dbReference type="NCBI Taxonomy" id="128104"/>
    <lineage>
        <taxon>Bacteria</taxon>
        <taxon>Bacillati</taxon>
        <taxon>Actinomycetota</taxon>
        <taxon>Actinomycetes</taxon>
        <taxon>Pseudonocardiales</taxon>
        <taxon>Pseudonocardiaceae</taxon>
        <taxon>Lentzea</taxon>
    </lineage>
</organism>
<evidence type="ECO:0000256" key="1">
    <source>
        <dbReference type="ARBA" id="ARBA00011975"/>
    </source>
</evidence>
<evidence type="ECO:0000313" key="9">
    <source>
        <dbReference type="EMBL" id="SDL18688.1"/>
    </source>
</evidence>
<dbReference type="PRINTS" id="PR00105">
    <property type="entry name" value="C5METTRFRASE"/>
</dbReference>
<dbReference type="GO" id="GO:0003677">
    <property type="term" value="F:DNA binding"/>
    <property type="evidence" value="ECO:0007669"/>
    <property type="project" value="TreeGrafter"/>
</dbReference>
<dbReference type="InterPro" id="IPR029063">
    <property type="entry name" value="SAM-dependent_MTases_sf"/>
</dbReference>
<dbReference type="PANTHER" id="PTHR10629:SF52">
    <property type="entry name" value="DNA (CYTOSINE-5)-METHYLTRANSFERASE 1"/>
    <property type="match status" value="1"/>
</dbReference>
<accession>A0A1G9I0D9</accession>
<dbReference type="SUPFAM" id="SSF53335">
    <property type="entry name" value="S-adenosyl-L-methionine-dependent methyltransferases"/>
    <property type="match status" value="1"/>
</dbReference>
<evidence type="ECO:0000256" key="6">
    <source>
        <dbReference type="PROSITE-ProRule" id="PRU01016"/>
    </source>
</evidence>
<proteinExistence type="inferred from homology"/>
<evidence type="ECO:0000256" key="3">
    <source>
        <dbReference type="ARBA" id="ARBA00022679"/>
    </source>
</evidence>
<dbReference type="InterPro" id="IPR050390">
    <property type="entry name" value="C5-Methyltransferase"/>
</dbReference>
<keyword evidence="3 6" id="KW-0808">Transferase</keyword>
<dbReference type="EC" id="2.1.1.37" evidence="1"/>
<evidence type="ECO:0000256" key="8">
    <source>
        <dbReference type="SAM" id="MobiDB-lite"/>
    </source>
</evidence>
<dbReference type="GO" id="GO:0009307">
    <property type="term" value="P:DNA restriction-modification system"/>
    <property type="evidence" value="ECO:0007669"/>
    <property type="project" value="UniProtKB-KW"/>
</dbReference>
<dbReference type="Gene3D" id="3.40.50.150">
    <property type="entry name" value="Vaccinia Virus protein VP39"/>
    <property type="match status" value="1"/>
</dbReference>
<dbReference type="PROSITE" id="PS51679">
    <property type="entry name" value="SAM_MT_C5"/>
    <property type="match status" value="1"/>
</dbReference>
<feature type="compositionally biased region" description="Basic and acidic residues" evidence="8">
    <location>
        <begin position="384"/>
        <end position="394"/>
    </location>
</feature>
<dbReference type="AlphaFoldDB" id="A0A1G9I0D9"/>
<dbReference type="NCBIfam" id="TIGR00675">
    <property type="entry name" value="dcm"/>
    <property type="match status" value="1"/>
</dbReference>
<comment type="similarity">
    <text evidence="6 7">Belongs to the class I-like SAM-binding methyltransferase superfamily. C5-methyltransferase family.</text>
</comment>
<feature type="compositionally biased region" description="Basic and acidic residues" evidence="8">
    <location>
        <begin position="1"/>
        <end position="15"/>
    </location>
</feature>
<dbReference type="RefSeq" id="WP_218130922.1">
    <property type="nucleotide sequence ID" value="NZ_FNET01000009.1"/>
</dbReference>
<keyword evidence="5" id="KW-0680">Restriction system</keyword>
<evidence type="ECO:0000256" key="2">
    <source>
        <dbReference type="ARBA" id="ARBA00022603"/>
    </source>
</evidence>
<name>A0A1G9I0D9_9PSEU</name>
<sequence length="495" mass="51833">MTHDLGDEMDTHKDFGAAAQTGRGPLRAHASAVSPNLASPQPDEASPDSPRPAPTSVRRDNVGDAARREVWPPVSLIYRRPETPTGTGSASVLGNVDLLGDNPTIGSLFSGFGGLDLGVQAALGGTIAWHVENDPDASAVLAHRFPGVPNLGDITGVDWEQVERVAVLLGGFPCQDLSAAGRREGLRPDNRSGLWSQMVYAVSVLRPRLVIAENVRGLLSARAHSQVEPCTWCLGDDAGPAMRALGVVLADLADLGYDAAWCGLRAAEVGAPHERFRVFVVAADSDLVGSLRAGTPRGRQSEPAHDGAALADRERHPLRHQPVADARRGGASVIGDDRSRVRRVDAASADAPHGDQAHRGPVGAASSRAGRRLGGEPRTGSRTGRRDAAARVHELGPGSGRVDFGGYAPAIARWEHLLGRVAPAPTVDGRRADRVLNPAFVEWMQGVEPGWVTAVPGISRSAALRILGNGVVPQQVSAALPWLLAALAEPAGEAA</sequence>
<evidence type="ECO:0000256" key="4">
    <source>
        <dbReference type="ARBA" id="ARBA00022691"/>
    </source>
</evidence>